<name>A0AAP2GNL7_9BACT</name>
<keyword evidence="3" id="KW-1185">Reference proteome</keyword>
<gene>
    <name evidence="2" type="ORF">KK083_14770</name>
</gene>
<evidence type="ECO:0000313" key="3">
    <source>
        <dbReference type="Proteomes" id="UP001319200"/>
    </source>
</evidence>
<reference evidence="2 3" key="1">
    <citation type="submission" date="2021-05" db="EMBL/GenBank/DDBJ databases">
        <title>A Polyphasic approach of four new species of the genus Ohtaekwangia: Ohtaekwangia histidinii sp. nov., Ohtaekwangia cretensis sp. nov., Ohtaekwangia indiensis sp. nov., Ohtaekwangia reichenbachii sp. nov. from diverse environment.</title>
        <authorList>
            <person name="Octaviana S."/>
        </authorList>
    </citation>
    <scope>NUCLEOTIDE SEQUENCE [LARGE SCALE GENOMIC DNA]</scope>
    <source>
        <strain evidence="2 3">PWU4</strain>
    </source>
</reference>
<evidence type="ECO:0000256" key="1">
    <source>
        <dbReference type="SAM" id="SignalP"/>
    </source>
</evidence>
<organism evidence="2 3">
    <name type="scientific">Chryseosolibacter histidini</name>
    <dbReference type="NCBI Taxonomy" id="2782349"/>
    <lineage>
        <taxon>Bacteria</taxon>
        <taxon>Pseudomonadati</taxon>
        <taxon>Bacteroidota</taxon>
        <taxon>Cytophagia</taxon>
        <taxon>Cytophagales</taxon>
        <taxon>Chryseotaleaceae</taxon>
        <taxon>Chryseosolibacter</taxon>
    </lineage>
</organism>
<dbReference type="NCBIfam" id="NF047446">
    <property type="entry name" value="barrel_OmpL47"/>
    <property type="match status" value="5"/>
</dbReference>
<dbReference type="AlphaFoldDB" id="A0AAP2GNL7"/>
<accession>A0AAP2GNL7</accession>
<dbReference type="EMBL" id="JAHESF010000013">
    <property type="protein sequence ID" value="MBT1698153.1"/>
    <property type="molecule type" value="Genomic_DNA"/>
</dbReference>
<evidence type="ECO:0000313" key="2">
    <source>
        <dbReference type="EMBL" id="MBT1698153.1"/>
    </source>
</evidence>
<keyword evidence="1" id="KW-0732">Signal</keyword>
<dbReference type="Gene3D" id="3.30.1920.20">
    <property type="match status" value="1"/>
</dbReference>
<comment type="caution">
    <text evidence="2">The sequence shown here is derived from an EMBL/GenBank/DDBJ whole genome shotgun (WGS) entry which is preliminary data.</text>
</comment>
<feature type="chain" id="PRO_5043027435" description="Ig-like domain-containing protein" evidence="1">
    <location>
        <begin position="20"/>
        <end position="568"/>
    </location>
</feature>
<evidence type="ECO:0008006" key="4">
    <source>
        <dbReference type="Google" id="ProtNLM"/>
    </source>
</evidence>
<dbReference type="Proteomes" id="UP001319200">
    <property type="component" value="Unassembled WGS sequence"/>
</dbReference>
<dbReference type="InterPro" id="IPR058094">
    <property type="entry name" value="Ig-like_OmpL47-like"/>
</dbReference>
<protein>
    <recommendedName>
        <fullName evidence="4">Ig-like domain-containing protein</fullName>
    </recommendedName>
</protein>
<feature type="signal peptide" evidence="1">
    <location>
        <begin position="1"/>
        <end position="19"/>
    </location>
</feature>
<proteinExistence type="predicted"/>
<sequence>MRVLLSAMMGLCLVIPALSQDQPAFEKKPFKDPEGNLFWPLALPVYVQLSTSPNSTDGMMLADAKQTTYPMTWDGHGKHFIKHEDIKNPKDGVTAVAFPVNVDGIAPVSALELTGAPRYAAAKVYFGKSLTLFAKATDEMSGLEGVYLSINQAPFTRQSSPLALTDEKEYQVRYFAVDKVGNAEQPKSASFSVDLTPPTSAHEVSGIHLDGQILSPRAFISIAGHDEASGIKKMEYYFDGQKPAPYSARISLANLADGEHTLTYYATDHVGNIESPKQFTFYLDSKGPQVTSSFDADFAVSEGRSYASTGTLISLEATDNKSGVKQLFYSINGSAEQVYTAPFALPAKQGSYSIRYRAIDQLGNVGATFTNTQIATIYVDDTPPVVTHTVSAPKVFTRDTLFVTDKAIFTIKSFDAESGGAIVDYKLDNGNEITYEKPFSVSGEGKHSISYSGTDLVNNSAVKTTFFVVDNSAPEIFIHTSLEKIGAQKLVAKEQEIPVYASGTSFYMAATDKSVGTKAIYYSLNNQAEVLYTQPVKLVKKGVHTLKIRAVDYLGNVRTLEPVDFVVQ</sequence>
<dbReference type="RefSeq" id="WP_254164029.1">
    <property type="nucleotide sequence ID" value="NZ_JAHESF010000013.1"/>
</dbReference>